<dbReference type="OrthoDB" id="333076at2"/>
<organism evidence="1 2">
    <name type="scientific">Mycolicibacterium thermoresistibile</name>
    <name type="common">Mycobacterium thermoresistibile</name>
    <dbReference type="NCBI Taxonomy" id="1797"/>
    <lineage>
        <taxon>Bacteria</taxon>
        <taxon>Bacillati</taxon>
        <taxon>Actinomycetota</taxon>
        <taxon>Actinomycetes</taxon>
        <taxon>Mycobacteriales</taxon>
        <taxon>Mycobacteriaceae</taxon>
        <taxon>Mycolicibacterium</taxon>
    </lineage>
</organism>
<dbReference type="AlphaFoldDB" id="A0A124E8F2"/>
<accession>A0A124E8F2</accession>
<reference evidence="1 2" key="1">
    <citation type="journal article" date="2016" name="Genome Announc.">
        <title>Draft Genome Sequences of Five Rapidly Growing Mycobacterium Species, M. thermoresistibile, M. fortuitum subsp. acetamidolyticum, M. canariasense, M. brisbanense, and M. novocastrense.</title>
        <authorList>
            <person name="Katahira K."/>
            <person name="Ogura Y."/>
            <person name="Gotoh Y."/>
            <person name="Hayashi T."/>
        </authorList>
    </citation>
    <scope>NUCLEOTIDE SEQUENCE [LARGE SCALE GENOMIC DNA]</scope>
    <source>
        <strain evidence="1 2">JCM6362</strain>
    </source>
</reference>
<dbReference type="RefSeq" id="WP_003926446.1">
    <property type="nucleotide sequence ID" value="NZ_BCTB01000018.1"/>
</dbReference>
<evidence type="ECO:0000313" key="1">
    <source>
        <dbReference type="EMBL" id="GAT15549.1"/>
    </source>
</evidence>
<proteinExistence type="predicted"/>
<dbReference type="SUPFAM" id="SSF159245">
    <property type="entry name" value="AttH-like"/>
    <property type="match status" value="1"/>
</dbReference>
<sequence length="385" mass="43737">MRHPINLVTPADEYLIHQTPDTFAMVSDSDYSWTERVWCSLFARDGSLQIDFGLGKYHNRNVLEGFGGISRGVEQITVRASTQLDLNPFGLAAIGVGPLEYEIIEPNQKVRCVLRENDAQPLSFDVTLTAIMPPFLERKDAQRGMDGFRIASDLRRFHQLCTVSGWVEIDGERTEITDETWLGYRDRSWGVRMDVGAKAPDVYAPNRMEQNFILTWSPMYFQPADGSAPYEIHHYLQWVDGETHYFSGYVNYADGRQEPLHGMVDDLKYDPATRRLLGGTVTFDAGWGKERVVEIEPVSDTGFHLGPALYFGFKGDHHGGWKGVNHIDGEWYKDMTDRETLLEAHQLRDCVIRTREGDATGYGIFESIVIGDHPRYGLKGENSFL</sequence>
<comment type="caution">
    <text evidence="1">The sequence shown here is derived from an EMBL/GenBank/DDBJ whole genome shotgun (WGS) entry which is preliminary data.</text>
</comment>
<dbReference type="STRING" id="1797.RMCT_2519"/>
<name>A0A124E8F2_MYCTH</name>
<dbReference type="OMA" id="YEIHHYL"/>
<reference evidence="2" key="2">
    <citation type="submission" date="2016-02" db="EMBL/GenBank/DDBJ databases">
        <title>Draft genome sequence of five rapidly growing Mycobacterium species.</title>
        <authorList>
            <person name="Katahira K."/>
            <person name="Gotou Y."/>
            <person name="Iida K."/>
            <person name="Ogura Y."/>
            <person name="Hayashi T."/>
        </authorList>
    </citation>
    <scope>NUCLEOTIDE SEQUENCE [LARGE SCALE GENOMIC DNA]</scope>
    <source>
        <strain evidence="2">JCM6362</strain>
    </source>
</reference>
<dbReference type="EMBL" id="BCTB01000018">
    <property type="protein sequence ID" value="GAT15549.1"/>
    <property type="molecule type" value="Genomic_DNA"/>
</dbReference>
<evidence type="ECO:0000313" key="2">
    <source>
        <dbReference type="Proteomes" id="UP000069654"/>
    </source>
</evidence>
<protein>
    <submittedName>
        <fullName evidence="1">Uncharacterized protein</fullName>
    </submittedName>
</protein>
<dbReference type="Proteomes" id="UP000069654">
    <property type="component" value="Unassembled WGS sequence"/>
</dbReference>
<gene>
    <name evidence="1" type="ORF">RMCT_2519</name>
</gene>